<reference evidence="2 3" key="2">
    <citation type="journal article" date="2012" name="Open Biol.">
        <title>Characteristics of nucleosomes and linker DNA regions on the genome of the basidiomycete Mixia osmundae revealed by mono- and dinucleosome mapping.</title>
        <authorList>
            <person name="Nishida H."/>
            <person name="Kondo S."/>
            <person name="Matsumoto T."/>
            <person name="Suzuki Y."/>
            <person name="Yoshikawa H."/>
            <person name="Taylor T.D."/>
            <person name="Sugiyama J."/>
        </authorList>
    </citation>
    <scope>NUCLEOTIDE SEQUENCE [LARGE SCALE GENOMIC DNA]</scope>
    <source>
        <strain evidence="3">CBS 9802 / IAM 14324 / JCM 22182 / KY 12970</strain>
    </source>
</reference>
<evidence type="ECO:0000256" key="1">
    <source>
        <dbReference type="SAM" id="MobiDB-lite"/>
    </source>
</evidence>
<dbReference type="Proteomes" id="UP000009131">
    <property type="component" value="Unassembled WGS sequence"/>
</dbReference>
<keyword evidence="3" id="KW-1185">Reference proteome</keyword>
<evidence type="ECO:0000313" key="2">
    <source>
        <dbReference type="EMBL" id="GAA94747.1"/>
    </source>
</evidence>
<feature type="region of interest" description="Disordered" evidence="1">
    <location>
        <begin position="1"/>
        <end position="46"/>
    </location>
</feature>
<accession>G7DVY7</accession>
<dbReference type="InParanoid" id="G7DVY7"/>
<comment type="caution">
    <text evidence="2">The sequence shown here is derived from an EMBL/GenBank/DDBJ whole genome shotgun (WGS) entry which is preliminary data.</text>
</comment>
<feature type="compositionally biased region" description="Polar residues" evidence="1">
    <location>
        <begin position="1"/>
        <end position="25"/>
    </location>
</feature>
<evidence type="ECO:0000313" key="3">
    <source>
        <dbReference type="Proteomes" id="UP000009131"/>
    </source>
</evidence>
<protein>
    <submittedName>
        <fullName evidence="2">Uncharacterized protein</fullName>
    </submittedName>
</protein>
<dbReference type="EMBL" id="BABT02000046">
    <property type="protein sequence ID" value="GAA94747.1"/>
    <property type="molecule type" value="Genomic_DNA"/>
</dbReference>
<name>G7DVY7_MIXOS</name>
<dbReference type="HOGENOM" id="CLU_877400_0_0_1"/>
<reference evidence="2 3" key="1">
    <citation type="journal article" date="2011" name="J. Gen. Appl. Microbiol.">
        <title>Draft genome sequencing of the enigmatic basidiomycete Mixia osmundae.</title>
        <authorList>
            <person name="Nishida H."/>
            <person name="Nagatsuka Y."/>
            <person name="Sugiyama J."/>
        </authorList>
    </citation>
    <scope>NUCLEOTIDE SEQUENCE [LARGE SCALE GENOMIC DNA]</scope>
    <source>
        <strain evidence="3">CBS 9802 / IAM 14324 / JCM 22182 / KY 12970</strain>
    </source>
</reference>
<proteinExistence type="predicted"/>
<organism evidence="2 3">
    <name type="scientific">Mixia osmundae (strain CBS 9802 / IAM 14324 / JCM 22182 / KY 12970)</name>
    <dbReference type="NCBI Taxonomy" id="764103"/>
    <lineage>
        <taxon>Eukaryota</taxon>
        <taxon>Fungi</taxon>
        <taxon>Dikarya</taxon>
        <taxon>Basidiomycota</taxon>
        <taxon>Pucciniomycotina</taxon>
        <taxon>Mixiomycetes</taxon>
        <taxon>Mixiales</taxon>
        <taxon>Mixiaceae</taxon>
        <taxon>Mixia</taxon>
    </lineage>
</organism>
<gene>
    <name evidence="2" type="primary">Mo01401</name>
    <name evidence="2" type="ORF">E5Q_01401</name>
</gene>
<sequence>MSSNLTVGHTGSPQGTDSDPPSRQTSRARESPSMRAFGTAPSPSATMAKRACPYQDQATLTLYPGAHHDAPPIFSMTFCIALHPSASGHFDIYDASTPATTFAGLPVDRKVNGFDSDVFVVSGKTQNDHDFYYTLVLFYQAQTIHYATVGYYYFDGKQQKVIHTLKIGGNYRPRWPGKGVLASPTTNDLAKRACSTSGLSTLKIDAYEHPHVLTIDYCTAYSPQGDGQTFVLYGASTPATTFAYVRTYVLNGYHMDEIKVTGEDHQKHSFSYDLALFYKGNSIAYVDFGNFAWSLIPGSIATRYSLTIGTTVVKHYPGTD</sequence>
<dbReference type="AlphaFoldDB" id="G7DVY7"/>